<evidence type="ECO:0000256" key="8">
    <source>
        <dbReference type="SAM" id="Phobius"/>
    </source>
</evidence>
<keyword evidence="7 8" id="KW-0472">Membrane</keyword>
<dbReference type="Proteomes" id="UP000193435">
    <property type="component" value="Unassembled WGS sequence"/>
</dbReference>
<sequence length="652" mass="74562">MAIAKMKKVTLLAEQTDKDLLLKAVQELQRLELFDLSTLEESTLLDYYSKEKPANERMEYEERLKDIQYSLTYLNQYIPKAGMFAKLKAGREEYTLEELEKSVSITRLKEICDDVSEKEKELIILDQKQKTLNEEELFLRKWEPLSFNPNDLTKFKLTSAFVGTICSGNVSDFKEALKESETNYMDEIFLYKDEAAYLVITAKDNEKVIEEVLNQFQFTKFTYPYKSLPKEELQKNRTENKALQEKERKLKKELLQFSPQLKELQLGEEYYYNLHQREIGKDLLLNGNSLFMLNGWLEEEQFSDLSKLLDEHLGQNNYAIIPEEIKMKEFDIVPVVLKNNKFVEPFESITEMYSLPKYDDIDPTPFMMPFYLVFFGMMSADVGYGLILMVGTLAAQKLFNLDRGTAKFIRFFNLLSYSVIVWGLVYGSFIGYELPIQLLSTTSDVITILIVSVIFGFIQLIYGLLINSGVKWRKQQRASSYVDGMAWVGILLGIGLLVLGMMVFDSPILNLVAYILIGVNVVGIIFVTMLSSESKGLGAALGLYNIYGITGYVGDLVSYTRLMALGISGGSIAAAFNMIVDFLPPVAKFTVGILLFIALHSLNIFLTYLSAYVHTARLQYVEFFGKFYEGGGHALNPLKTFEKHIYLKKDSK</sequence>
<keyword evidence="10" id="KW-1185">Reference proteome</keyword>
<comment type="subcellular location">
    <subcellularLocation>
        <location evidence="1">Membrane</location>
        <topology evidence="1">Multi-pass membrane protein</topology>
    </subcellularLocation>
</comment>
<evidence type="ECO:0000256" key="6">
    <source>
        <dbReference type="ARBA" id="ARBA00023065"/>
    </source>
</evidence>
<dbReference type="PANTHER" id="PTHR11629:SF63">
    <property type="entry name" value="V-TYPE PROTON ATPASE SUBUNIT A"/>
    <property type="match status" value="1"/>
</dbReference>
<protein>
    <submittedName>
        <fullName evidence="9">V/A-type H+-transporting ATPase subunit I</fullName>
    </submittedName>
</protein>
<accession>A0A1X7NJW1</accession>
<evidence type="ECO:0000313" key="10">
    <source>
        <dbReference type="Proteomes" id="UP000193435"/>
    </source>
</evidence>
<dbReference type="GO" id="GO:0033179">
    <property type="term" value="C:proton-transporting V-type ATPase, V0 domain"/>
    <property type="evidence" value="ECO:0007669"/>
    <property type="project" value="InterPro"/>
</dbReference>
<dbReference type="RefSeq" id="WP_085560145.1">
    <property type="nucleotide sequence ID" value="NZ_FOAH01000013.1"/>
</dbReference>
<keyword evidence="3" id="KW-0813">Transport</keyword>
<feature type="transmembrane region" description="Helical" evidence="8">
    <location>
        <begin position="536"/>
        <end position="555"/>
    </location>
</feature>
<reference evidence="9 10" key="1">
    <citation type="submission" date="2017-04" db="EMBL/GenBank/DDBJ databases">
        <authorList>
            <person name="Afonso C.L."/>
            <person name="Miller P.J."/>
            <person name="Scott M.A."/>
            <person name="Spackman E."/>
            <person name="Goraichik I."/>
            <person name="Dimitrov K.M."/>
            <person name="Suarez D.L."/>
            <person name="Swayne D.E."/>
        </authorList>
    </citation>
    <scope>NUCLEOTIDE SEQUENCE [LARGE SCALE GENOMIC DNA]</scope>
    <source>
        <strain evidence="9 10">LMG26642</strain>
    </source>
</reference>
<evidence type="ECO:0000256" key="2">
    <source>
        <dbReference type="ARBA" id="ARBA00009904"/>
    </source>
</evidence>
<dbReference type="InterPro" id="IPR002490">
    <property type="entry name" value="V-ATPase_116kDa_su"/>
</dbReference>
<dbReference type="GO" id="GO:0016471">
    <property type="term" value="C:vacuolar proton-transporting V-type ATPase complex"/>
    <property type="evidence" value="ECO:0007669"/>
    <property type="project" value="TreeGrafter"/>
</dbReference>
<keyword evidence="4 8" id="KW-0812">Transmembrane</keyword>
<name>A0A1X7NJW1_9LACT</name>
<feature type="transmembrane region" description="Helical" evidence="8">
    <location>
        <begin position="446"/>
        <end position="465"/>
    </location>
</feature>
<feature type="transmembrane region" description="Helical" evidence="8">
    <location>
        <begin position="414"/>
        <end position="434"/>
    </location>
</feature>
<dbReference type="AlphaFoldDB" id="A0A1X7NJW1"/>
<comment type="similarity">
    <text evidence="2">Belongs to the V-ATPase 116 kDa subunit family.</text>
</comment>
<feature type="transmembrane region" description="Helical" evidence="8">
    <location>
        <begin position="485"/>
        <end position="504"/>
    </location>
</feature>
<evidence type="ECO:0000313" key="9">
    <source>
        <dbReference type="EMBL" id="SMH38189.1"/>
    </source>
</evidence>
<evidence type="ECO:0000256" key="7">
    <source>
        <dbReference type="ARBA" id="ARBA00023136"/>
    </source>
</evidence>
<keyword evidence="6" id="KW-0406">Ion transport</keyword>
<evidence type="ECO:0000256" key="4">
    <source>
        <dbReference type="ARBA" id="ARBA00022692"/>
    </source>
</evidence>
<gene>
    <name evidence="9" type="ORF">SAMN04488700_2105</name>
</gene>
<dbReference type="STRING" id="1073423.SAMN04488700_2105"/>
<dbReference type="GO" id="GO:0007035">
    <property type="term" value="P:vacuolar acidification"/>
    <property type="evidence" value="ECO:0007669"/>
    <property type="project" value="TreeGrafter"/>
</dbReference>
<dbReference type="GO" id="GO:0051117">
    <property type="term" value="F:ATPase binding"/>
    <property type="evidence" value="ECO:0007669"/>
    <property type="project" value="TreeGrafter"/>
</dbReference>
<evidence type="ECO:0000256" key="3">
    <source>
        <dbReference type="ARBA" id="ARBA00022448"/>
    </source>
</evidence>
<dbReference type="PANTHER" id="PTHR11629">
    <property type="entry name" value="VACUOLAR PROTON ATPASES"/>
    <property type="match status" value="1"/>
</dbReference>
<dbReference type="GO" id="GO:0046961">
    <property type="term" value="F:proton-transporting ATPase activity, rotational mechanism"/>
    <property type="evidence" value="ECO:0007669"/>
    <property type="project" value="InterPro"/>
</dbReference>
<keyword evidence="5 8" id="KW-1133">Transmembrane helix</keyword>
<evidence type="ECO:0000256" key="1">
    <source>
        <dbReference type="ARBA" id="ARBA00004141"/>
    </source>
</evidence>
<proteinExistence type="inferred from homology"/>
<feature type="transmembrane region" description="Helical" evidence="8">
    <location>
        <begin position="370"/>
        <end position="394"/>
    </location>
</feature>
<dbReference type="Pfam" id="PF01496">
    <property type="entry name" value="V_ATPase_I"/>
    <property type="match status" value="1"/>
</dbReference>
<feature type="transmembrane region" description="Helical" evidence="8">
    <location>
        <begin position="511"/>
        <end position="530"/>
    </location>
</feature>
<organism evidence="9 10">
    <name type="scientific">Carnobacterium iners</name>
    <dbReference type="NCBI Taxonomy" id="1073423"/>
    <lineage>
        <taxon>Bacteria</taxon>
        <taxon>Bacillati</taxon>
        <taxon>Bacillota</taxon>
        <taxon>Bacilli</taxon>
        <taxon>Lactobacillales</taxon>
        <taxon>Carnobacteriaceae</taxon>
        <taxon>Carnobacterium</taxon>
    </lineage>
</organism>
<dbReference type="EMBL" id="FXBJ01000002">
    <property type="protein sequence ID" value="SMH38189.1"/>
    <property type="molecule type" value="Genomic_DNA"/>
</dbReference>
<feature type="transmembrane region" description="Helical" evidence="8">
    <location>
        <begin position="586"/>
        <end position="609"/>
    </location>
</feature>
<dbReference type="OrthoDB" id="9803814at2"/>
<evidence type="ECO:0000256" key="5">
    <source>
        <dbReference type="ARBA" id="ARBA00022989"/>
    </source>
</evidence>